<dbReference type="Gene3D" id="2.60.40.1210">
    <property type="entry name" value="Cellobiose dehydrogenase, cytochrome domain"/>
    <property type="match status" value="1"/>
</dbReference>
<reference evidence="3 4" key="1">
    <citation type="submission" date="2016-10" db="EMBL/GenBank/DDBJ databases">
        <authorList>
            <person name="de Groot N.N."/>
        </authorList>
    </citation>
    <scope>NUCLEOTIDE SEQUENCE [LARGE SCALE GENOMIC DNA]</scope>
    <source>
        <strain evidence="3 4">DSM 12130</strain>
    </source>
</reference>
<dbReference type="GO" id="GO:0005615">
    <property type="term" value="C:extracellular space"/>
    <property type="evidence" value="ECO:0007669"/>
    <property type="project" value="TreeGrafter"/>
</dbReference>
<dbReference type="SMART" id="SM00664">
    <property type="entry name" value="DoH"/>
    <property type="match status" value="1"/>
</dbReference>
<dbReference type="GO" id="GO:0006589">
    <property type="term" value="P:octopamine biosynthetic process"/>
    <property type="evidence" value="ECO:0007669"/>
    <property type="project" value="TreeGrafter"/>
</dbReference>
<keyword evidence="1" id="KW-0732">Signal</keyword>
<dbReference type="EMBL" id="FNJI01000030">
    <property type="protein sequence ID" value="SDP62969.1"/>
    <property type="molecule type" value="Genomic_DNA"/>
</dbReference>
<organism evidence="3 4">
    <name type="scientific">Desulforhopalus singaporensis</name>
    <dbReference type="NCBI Taxonomy" id="91360"/>
    <lineage>
        <taxon>Bacteria</taxon>
        <taxon>Pseudomonadati</taxon>
        <taxon>Thermodesulfobacteriota</taxon>
        <taxon>Desulfobulbia</taxon>
        <taxon>Desulfobulbales</taxon>
        <taxon>Desulfocapsaceae</taxon>
        <taxon>Desulforhopalus</taxon>
    </lineage>
</organism>
<dbReference type="OrthoDB" id="5431229at2"/>
<dbReference type="RefSeq" id="WP_092225077.1">
    <property type="nucleotide sequence ID" value="NZ_FNJI01000030.1"/>
</dbReference>
<dbReference type="STRING" id="91360.SAMN05660330_03450"/>
<proteinExistence type="predicted"/>
<feature type="signal peptide" evidence="1">
    <location>
        <begin position="1"/>
        <end position="23"/>
    </location>
</feature>
<dbReference type="AlphaFoldDB" id="A0A1H0U9X3"/>
<evidence type="ECO:0000259" key="2">
    <source>
        <dbReference type="PROSITE" id="PS50836"/>
    </source>
</evidence>
<name>A0A1H0U9X3_9BACT</name>
<evidence type="ECO:0000313" key="3">
    <source>
        <dbReference type="EMBL" id="SDP62969.1"/>
    </source>
</evidence>
<dbReference type="PROSITE" id="PS50836">
    <property type="entry name" value="DOMON"/>
    <property type="match status" value="1"/>
</dbReference>
<keyword evidence="4" id="KW-1185">Reference proteome</keyword>
<dbReference type="Pfam" id="PF03351">
    <property type="entry name" value="DOMON"/>
    <property type="match status" value="1"/>
</dbReference>
<dbReference type="GO" id="GO:0004500">
    <property type="term" value="F:dopamine beta-monooxygenase activity"/>
    <property type="evidence" value="ECO:0007669"/>
    <property type="project" value="InterPro"/>
</dbReference>
<sequence>MIVRKKIAAVLSAYLWLTLSVVAVSANEYTHQLGDEKINFAWNVDGDKLQVKISGKTEGWVGIGFNPSKEMKDANFILGYVKKGEVKITDEFGVETNGHQPDRKLGGQDDAVLVGGTEENGTTVIEFVINLKSADAYDSSIDVNGDTIVLLAYGAGRDSFRTKHKYRVEYKVNLATGAAEKM</sequence>
<accession>A0A1H0U9X3</accession>
<dbReference type="PANTHER" id="PTHR10157">
    <property type="entry name" value="DOPAMINE BETA HYDROXYLASE RELATED"/>
    <property type="match status" value="1"/>
</dbReference>
<dbReference type="GO" id="GO:0042421">
    <property type="term" value="P:norepinephrine biosynthetic process"/>
    <property type="evidence" value="ECO:0007669"/>
    <property type="project" value="TreeGrafter"/>
</dbReference>
<dbReference type="InterPro" id="IPR045266">
    <property type="entry name" value="DOH_DOMON"/>
</dbReference>
<gene>
    <name evidence="3" type="ORF">SAMN05660330_03450</name>
</gene>
<feature type="chain" id="PRO_5011667520" evidence="1">
    <location>
        <begin position="24"/>
        <end position="182"/>
    </location>
</feature>
<dbReference type="InterPro" id="IPR005018">
    <property type="entry name" value="DOMON_domain"/>
</dbReference>
<dbReference type="PANTHER" id="PTHR10157:SF23">
    <property type="entry name" value="MOXD1 HOMOLOG 1"/>
    <property type="match status" value="1"/>
</dbReference>
<dbReference type="GO" id="GO:0042420">
    <property type="term" value="P:dopamine catabolic process"/>
    <property type="evidence" value="ECO:0007669"/>
    <property type="project" value="TreeGrafter"/>
</dbReference>
<dbReference type="Proteomes" id="UP000199073">
    <property type="component" value="Unassembled WGS sequence"/>
</dbReference>
<feature type="domain" description="DOMON" evidence="2">
    <location>
        <begin position="36"/>
        <end position="154"/>
    </location>
</feature>
<protein>
    <submittedName>
        <fullName evidence="3">DOMON domain-containing protein</fullName>
    </submittedName>
</protein>
<dbReference type="InterPro" id="IPR000945">
    <property type="entry name" value="DBH-like"/>
</dbReference>
<dbReference type="CDD" id="cd09631">
    <property type="entry name" value="DOMON_DOH"/>
    <property type="match status" value="1"/>
</dbReference>
<dbReference type="GO" id="GO:0030667">
    <property type="term" value="C:secretory granule membrane"/>
    <property type="evidence" value="ECO:0007669"/>
    <property type="project" value="TreeGrafter"/>
</dbReference>
<evidence type="ECO:0000256" key="1">
    <source>
        <dbReference type="SAM" id="SignalP"/>
    </source>
</evidence>
<evidence type="ECO:0000313" key="4">
    <source>
        <dbReference type="Proteomes" id="UP000199073"/>
    </source>
</evidence>